<evidence type="ECO:0000259" key="3">
    <source>
        <dbReference type="SMART" id="SM00835"/>
    </source>
</evidence>
<dbReference type="PANTHER" id="PTHR35848:SF9">
    <property type="entry name" value="SLL1358 PROTEIN"/>
    <property type="match status" value="1"/>
</dbReference>
<dbReference type="CDD" id="cd20305">
    <property type="entry name" value="cupin_OxDC_C"/>
    <property type="match status" value="1"/>
</dbReference>
<proteinExistence type="predicted"/>
<organism evidence="4 5">
    <name type="scientific">Phialemonium thermophilum</name>
    <dbReference type="NCBI Taxonomy" id="223376"/>
    <lineage>
        <taxon>Eukaryota</taxon>
        <taxon>Fungi</taxon>
        <taxon>Dikarya</taxon>
        <taxon>Ascomycota</taxon>
        <taxon>Pezizomycotina</taxon>
        <taxon>Sordariomycetes</taxon>
        <taxon>Sordariomycetidae</taxon>
        <taxon>Cephalothecales</taxon>
        <taxon>Cephalothecaceae</taxon>
        <taxon>Phialemonium</taxon>
    </lineage>
</organism>
<feature type="signal peptide" evidence="2">
    <location>
        <begin position="1"/>
        <end position="20"/>
    </location>
</feature>
<feature type="domain" description="Cupin type-1" evidence="3">
    <location>
        <begin position="91"/>
        <end position="224"/>
    </location>
</feature>
<keyword evidence="2" id="KW-0732">Signal</keyword>
<evidence type="ECO:0000313" key="4">
    <source>
        <dbReference type="EMBL" id="KAL1873414.1"/>
    </source>
</evidence>
<dbReference type="Gene3D" id="2.60.120.10">
    <property type="entry name" value="Jelly Rolls"/>
    <property type="match status" value="2"/>
</dbReference>
<dbReference type="PANTHER" id="PTHR35848">
    <property type="entry name" value="OXALATE-BINDING PROTEIN"/>
    <property type="match status" value="1"/>
</dbReference>
<dbReference type="InterPro" id="IPR051610">
    <property type="entry name" value="GPI/OXD"/>
</dbReference>
<dbReference type="InterPro" id="IPR011051">
    <property type="entry name" value="RmlC_Cupin_sf"/>
</dbReference>
<dbReference type="InterPro" id="IPR017774">
    <property type="entry name" value="Bicupin_oxalate_deCO2ase/Oxase"/>
</dbReference>
<evidence type="ECO:0000256" key="1">
    <source>
        <dbReference type="ARBA" id="ARBA00022723"/>
    </source>
</evidence>
<dbReference type="NCBIfam" id="TIGR03404">
    <property type="entry name" value="bicupin_oxalic"/>
    <property type="match status" value="1"/>
</dbReference>
<sequence length="413" mass="45711">MRFTLPVVTTILARALCANAVPPSNINLSKRDGQFADGEPIDANGKGGPILGGTNRQLDLQNPDNLGQQATDSGLVPNLKWSFSDSRTRIFNGGWVREQVVTDLPQSHDIAAAQQHLKKGALRELHWHRVAEWGFVYSGSVLISAVDEQGRYQVEKLNFGDIWYFPKGIAHTIQGLEEENEYLLVFDDADFDRVGTTFMVDDWIAHTPKDVIAKNFGLDPSVFGSVPTPDPYILNGSISTSRVSGGAGELSGDASFVYRTLQHPAEKVPGHGGEFHKIDTTTFPAAKTLAATYVRLKPKGLRELHWHPNAEEWLYFHNGTGRATVFIGNSNARTFDFRAGDTAAFPDNSGHYIENTSDTDELVWIEIYKSDRVEDISLTQWLALTPADIVAQTLKIPLDVAEQLKKEKQVLVK</sequence>
<dbReference type="InterPro" id="IPR014710">
    <property type="entry name" value="RmlC-like_jellyroll"/>
</dbReference>
<reference evidence="4 5" key="1">
    <citation type="journal article" date="2024" name="Commun. Biol.">
        <title>Comparative genomic analysis of thermophilic fungi reveals convergent evolutionary adaptations and gene losses.</title>
        <authorList>
            <person name="Steindorff A.S."/>
            <person name="Aguilar-Pontes M.V."/>
            <person name="Robinson A.J."/>
            <person name="Andreopoulos B."/>
            <person name="LaButti K."/>
            <person name="Kuo A."/>
            <person name="Mondo S."/>
            <person name="Riley R."/>
            <person name="Otillar R."/>
            <person name="Haridas S."/>
            <person name="Lipzen A."/>
            <person name="Grimwood J."/>
            <person name="Schmutz J."/>
            <person name="Clum A."/>
            <person name="Reid I.D."/>
            <person name="Moisan M.C."/>
            <person name="Butler G."/>
            <person name="Nguyen T.T.M."/>
            <person name="Dewar K."/>
            <person name="Conant G."/>
            <person name="Drula E."/>
            <person name="Henrissat B."/>
            <person name="Hansel C."/>
            <person name="Singer S."/>
            <person name="Hutchinson M.I."/>
            <person name="de Vries R.P."/>
            <person name="Natvig D.O."/>
            <person name="Powell A.J."/>
            <person name="Tsang A."/>
            <person name="Grigoriev I.V."/>
        </authorList>
    </citation>
    <scope>NUCLEOTIDE SEQUENCE [LARGE SCALE GENOMIC DNA]</scope>
    <source>
        <strain evidence="4 5">ATCC 24622</strain>
    </source>
</reference>
<comment type="caution">
    <text evidence="4">The sequence shown here is derived from an EMBL/GenBank/DDBJ whole genome shotgun (WGS) entry which is preliminary data.</text>
</comment>
<dbReference type="SUPFAM" id="SSF51182">
    <property type="entry name" value="RmlC-like cupins"/>
    <property type="match status" value="1"/>
</dbReference>
<dbReference type="EMBL" id="JAZHXJ010000123">
    <property type="protein sequence ID" value="KAL1873414.1"/>
    <property type="molecule type" value="Genomic_DNA"/>
</dbReference>
<evidence type="ECO:0000313" key="5">
    <source>
        <dbReference type="Proteomes" id="UP001586593"/>
    </source>
</evidence>
<dbReference type="Proteomes" id="UP001586593">
    <property type="component" value="Unassembled WGS sequence"/>
</dbReference>
<feature type="chain" id="PRO_5045988385" description="Cupin type-1 domain-containing protein" evidence="2">
    <location>
        <begin position="21"/>
        <end position="413"/>
    </location>
</feature>
<keyword evidence="5" id="KW-1185">Reference proteome</keyword>
<dbReference type="SMART" id="SM00835">
    <property type="entry name" value="Cupin_1"/>
    <property type="match status" value="2"/>
</dbReference>
<evidence type="ECO:0000256" key="2">
    <source>
        <dbReference type="SAM" id="SignalP"/>
    </source>
</evidence>
<gene>
    <name evidence="4" type="ORF">VTK73DRAFT_1005</name>
</gene>
<protein>
    <recommendedName>
        <fullName evidence="3">Cupin type-1 domain-containing protein</fullName>
    </recommendedName>
</protein>
<accession>A0ABR3XBV3</accession>
<feature type="domain" description="Cupin type-1" evidence="3">
    <location>
        <begin position="259"/>
        <end position="402"/>
    </location>
</feature>
<dbReference type="CDD" id="cd20304">
    <property type="entry name" value="cupin_OxDC_N"/>
    <property type="match status" value="1"/>
</dbReference>
<name>A0ABR3XBV3_9PEZI</name>
<keyword evidence="1" id="KW-0479">Metal-binding</keyword>
<dbReference type="InterPro" id="IPR006045">
    <property type="entry name" value="Cupin_1"/>
</dbReference>
<dbReference type="Pfam" id="PF00190">
    <property type="entry name" value="Cupin_1"/>
    <property type="match status" value="2"/>
</dbReference>